<dbReference type="Pfam" id="PF05786">
    <property type="entry name" value="Cnd2"/>
    <property type="match status" value="1"/>
</dbReference>
<dbReference type="HOGENOM" id="CLU_010510_0_0_1"/>
<evidence type="ECO:0000256" key="4">
    <source>
        <dbReference type="ARBA" id="ARBA00016065"/>
    </source>
</evidence>
<sequence>MAGRKHTRIVTQEDRDDSDTGGDTKPDTPRPAHRQGSKRRISDRNDNDGSFNSNTGRAPLRSVNINDDTAEKRRRRKSTKLAVIGNAEAGPSERQEQAEPSKTAQAKQKPLNSVLPQPAIDVPLDVMNSNFEEWMKMATDNKINATNSWNFALIDYFHDMSLLRNNTDNSINFQRASCTLDGCVKIWTSRVDSVGTETGKLLSNLANENMAQEEDEGAGSDNPDSQDPTQAKKKKKAHRPDSTLAKDVSQLRSKKLDLEFHVDPLFRKTCADFDEGGAHGLLMNHLSLGVGNDANMRVVFDASDSMGRVMEEEEQEPEPEEDVDLSYLRSEFLTNLDSLEDKEIAPSLADFSFSKGSLPFDESLYRDDTRVEEDNEDGNEAGFDAFGADDAPMDIDGGGAPETQDFFQGDQAVDDDIYSGDGGAGSNDYGRGESGSVGAEGEQGQTTRSGPFVPFDPGRAPTERDLIVAMTDADGQNGLLGYFDQNVMKNWAGPEHWKLRRVIRKPEPVEGAGPKSRREKKEAFKIDFLTPAEKDIKTLTKELFAPVTRGHGITLPHYGMLKAASKKGSRNKRAKEEKRDEHTLPDDMHFSSRQLVTLFLKPKFSLKMRGQRVRFNETGDGEVDENFWAQAAADQAAGRLAQEDGDESGEVPAPFNTQFFGDDDDGPAFDDMFDGEGVTPDDAGEQDLLAATQGMSRRVKPEFVNYARRAKRVDVRKLKENIWKGLDIKVPQKNEDEEDEEMDVDDQQLTDPSEAREFSTVISGLQRSYPKDKMEEISTSFCFICLLHLANEQGLKLQSTTIPDDDCEEDEEVTGPGRPDRVGDIWSVKVFRDPNATQAA</sequence>
<evidence type="ECO:0000256" key="6">
    <source>
        <dbReference type="ARBA" id="ARBA00022490"/>
    </source>
</evidence>
<evidence type="ECO:0000256" key="1">
    <source>
        <dbReference type="ARBA" id="ARBA00004286"/>
    </source>
</evidence>
<dbReference type="PANTHER" id="PTHR13108:SF9">
    <property type="entry name" value="CONDENSIN COMPLEX SUBUNIT 2"/>
    <property type="match status" value="1"/>
</dbReference>
<feature type="compositionally biased region" description="Acidic residues" evidence="12">
    <location>
        <begin position="370"/>
        <end position="379"/>
    </location>
</feature>
<reference evidence="13 14" key="1">
    <citation type="submission" date="2014-04" db="EMBL/GenBank/DDBJ databases">
        <authorList>
            <consortium name="DOE Joint Genome Institute"/>
            <person name="Kuo A."/>
            <person name="Kohler A."/>
            <person name="Nagy L.G."/>
            <person name="Floudas D."/>
            <person name="Copeland A."/>
            <person name="Barry K.W."/>
            <person name="Cichocki N."/>
            <person name="Veneault-Fourrey C."/>
            <person name="LaButti K."/>
            <person name="Lindquist E.A."/>
            <person name="Lipzen A."/>
            <person name="Lundell T."/>
            <person name="Morin E."/>
            <person name="Murat C."/>
            <person name="Sun H."/>
            <person name="Tunlid A."/>
            <person name="Henrissat B."/>
            <person name="Grigoriev I.V."/>
            <person name="Hibbett D.S."/>
            <person name="Martin F."/>
            <person name="Nordberg H.P."/>
            <person name="Cantor M.N."/>
            <person name="Hua S.X."/>
        </authorList>
    </citation>
    <scope>NUCLEOTIDE SEQUENCE [LARGE SCALE GENOMIC DNA]</scope>
    <source>
        <strain evidence="13 14">Foug A</strain>
    </source>
</reference>
<feature type="compositionally biased region" description="Low complexity" evidence="12">
    <location>
        <begin position="381"/>
        <end position="390"/>
    </location>
</feature>
<keyword evidence="5" id="KW-0158">Chromosome</keyword>
<feature type="region of interest" description="Disordered" evidence="12">
    <location>
        <begin position="800"/>
        <end position="821"/>
    </location>
</feature>
<dbReference type="Proteomes" id="UP000053989">
    <property type="component" value="Unassembled WGS sequence"/>
</dbReference>
<dbReference type="InParanoid" id="A0A0C3EIB1"/>
<feature type="region of interest" description="Disordered" evidence="12">
    <location>
        <begin position="364"/>
        <end position="460"/>
    </location>
</feature>
<protein>
    <recommendedName>
        <fullName evidence="4 11">Condensin complex subunit 2</fullName>
    </recommendedName>
</protein>
<feature type="region of interest" description="Disordered" evidence="12">
    <location>
        <begin position="211"/>
        <end position="247"/>
    </location>
</feature>
<keyword evidence="9 11" id="KW-0226">DNA condensation</keyword>
<reference evidence="14" key="2">
    <citation type="submission" date="2015-01" db="EMBL/GenBank/DDBJ databases">
        <title>Evolutionary Origins and Diversification of the Mycorrhizal Mutualists.</title>
        <authorList>
            <consortium name="DOE Joint Genome Institute"/>
            <consortium name="Mycorrhizal Genomics Consortium"/>
            <person name="Kohler A."/>
            <person name="Kuo A."/>
            <person name="Nagy L.G."/>
            <person name="Floudas D."/>
            <person name="Copeland A."/>
            <person name="Barry K.W."/>
            <person name="Cichocki N."/>
            <person name="Veneault-Fourrey C."/>
            <person name="LaButti K."/>
            <person name="Lindquist E.A."/>
            <person name="Lipzen A."/>
            <person name="Lundell T."/>
            <person name="Morin E."/>
            <person name="Murat C."/>
            <person name="Riley R."/>
            <person name="Ohm R."/>
            <person name="Sun H."/>
            <person name="Tunlid A."/>
            <person name="Henrissat B."/>
            <person name="Grigoriev I.V."/>
            <person name="Hibbett D.S."/>
            <person name="Martin F."/>
        </authorList>
    </citation>
    <scope>NUCLEOTIDE SEQUENCE [LARGE SCALE GENOMIC DNA]</scope>
    <source>
        <strain evidence="14">Foug A</strain>
    </source>
</reference>
<dbReference type="GO" id="GO:0051301">
    <property type="term" value="P:cell division"/>
    <property type="evidence" value="ECO:0007669"/>
    <property type="project" value="UniProtKB-KW"/>
</dbReference>
<keyword evidence="10 11" id="KW-0131">Cell cycle</keyword>
<feature type="region of interest" description="Disordered" evidence="12">
    <location>
        <begin position="564"/>
        <end position="583"/>
    </location>
</feature>
<keyword evidence="6" id="KW-0963">Cytoplasm</keyword>
<organism evidence="13 14">
    <name type="scientific">Scleroderma citrinum Foug A</name>
    <dbReference type="NCBI Taxonomy" id="1036808"/>
    <lineage>
        <taxon>Eukaryota</taxon>
        <taxon>Fungi</taxon>
        <taxon>Dikarya</taxon>
        <taxon>Basidiomycota</taxon>
        <taxon>Agaricomycotina</taxon>
        <taxon>Agaricomycetes</taxon>
        <taxon>Agaricomycetidae</taxon>
        <taxon>Boletales</taxon>
        <taxon>Sclerodermatineae</taxon>
        <taxon>Sclerodermataceae</taxon>
        <taxon>Scleroderma</taxon>
    </lineage>
</organism>
<keyword evidence="7 11" id="KW-0132">Cell division</keyword>
<feature type="region of interest" description="Disordered" evidence="12">
    <location>
        <begin position="732"/>
        <end position="757"/>
    </location>
</feature>
<feature type="compositionally biased region" description="Basic and acidic residues" evidence="12">
    <location>
        <begin position="574"/>
        <end position="583"/>
    </location>
</feature>
<evidence type="ECO:0000256" key="8">
    <source>
        <dbReference type="ARBA" id="ARBA00022776"/>
    </source>
</evidence>
<dbReference type="EMBL" id="KN822010">
    <property type="protein sequence ID" value="KIM68009.1"/>
    <property type="molecule type" value="Genomic_DNA"/>
</dbReference>
<name>A0A0C3EIB1_9AGAM</name>
<comment type="function">
    <text evidence="11">Regulatory subunit of the condensin complex, a complex required for conversion of interphase chromatin into mitotic-like condense chromosomes.</text>
</comment>
<dbReference type="GO" id="GO:0003682">
    <property type="term" value="F:chromatin binding"/>
    <property type="evidence" value="ECO:0007669"/>
    <property type="project" value="TreeGrafter"/>
</dbReference>
<dbReference type="STRING" id="1036808.A0A0C3EIB1"/>
<feature type="region of interest" description="Disordered" evidence="12">
    <location>
        <begin position="1"/>
        <end position="114"/>
    </location>
</feature>
<feature type="compositionally biased region" description="Acidic residues" evidence="12">
    <location>
        <begin position="803"/>
        <end position="813"/>
    </location>
</feature>
<dbReference type="FunCoup" id="A0A0C3EIB1">
    <property type="interactions" value="597"/>
</dbReference>
<dbReference type="GO" id="GO:0005737">
    <property type="term" value="C:cytoplasm"/>
    <property type="evidence" value="ECO:0007669"/>
    <property type="project" value="UniProtKB-SubCell"/>
</dbReference>
<dbReference type="InterPro" id="IPR022816">
    <property type="entry name" value="Condensin_barren_su2"/>
</dbReference>
<dbReference type="OrthoDB" id="362021at2759"/>
<keyword evidence="14" id="KW-1185">Reference proteome</keyword>
<gene>
    <name evidence="13" type="ORF">SCLCIDRAFT_106264</name>
</gene>
<accession>A0A0C3EIB1</accession>
<evidence type="ECO:0000256" key="2">
    <source>
        <dbReference type="ARBA" id="ARBA00004496"/>
    </source>
</evidence>
<dbReference type="GO" id="GO:0000796">
    <property type="term" value="C:condensin complex"/>
    <property type="evidence" value="ECO:0007669"/>
    <property type="project" value="InterPro"/>
</dbReference>
<evidence type="ECO:0000313" key="14">
    <source>
        <dbReference type="Proteomes" id="UP000053989"/>
    </source>
</evidence>
<evidence type="ECO:0000256" key="10">
    <source>
        <dbReference type="ARBA" id="ARBA00023306"/>
    </source>
</evidence>
<feature type="compositionally biased region" description="Polar residues" evidence="12">
    <location>
        <begin position="100"/>
        <end position="114"/>
    </location>
</feature>
<evidence type="ECO:0000256" key="9">
    <source>
        <dbReference type="ARBA" id="ARBA00023067"/>
    </source>
</evidence>
<keyword evidence="8 11" id="KW-0498">Mitosis</keyword>
<dbReference type="AlphaFoldDB" id="A0A0C3EIB1"/>
<feature type="compositionally biased region" description="Acidic residues" evidence="12">
    <location>
        <begin position="735"/>
        <end position="748"/>
    </location>
</feature>
<dbReference type="GO" id="GO:0007076">
    <property type="term" value="P:mitotic chromosome condensation"/>
    <property type="evidence" value="ECO:0007669"/>
    <property type="project" value="InterPro"/>
</dbReference>
<comment type="similarity">
    <text evidence="3 11">Belongs to the CND2 (condensin subunit 2) family.</text>
</comment>
<evidence type="ECO:0000313" key="13">
    <source>
        <dbReference type="EMBL" id="KIM68009.1"/>
    </source>
</evidence>
<evidence type="ECO:0000256" key="11">
    <source>
        <dbReference type="PIRNR" id="PIRNR017126"/>
    </source>
</evidence>
<evidence type="ECO:0000256" key="12">
    <source>
        <dbReference type="SAM" id="MobiDB-lite"/>
    </source>
</evidence>
<feature type="compositionally biased region" description="Basic residues" evidence="12">
    <location>
        <begin position="564"/>
        <end position="573"/>
    </location>
</feature>
<evidence type="ECO:0000256" key="3">
    <source>
        <dbReference type="ARBA" id="ARBA00009471"/>
    </source>
</evidence>
<evidence type="ECO:0000256" key="7">
    <source>
        <dbReference type="ARBA" id="ARBA00022618"/>
    </source>
</evidence>
<proteinExistence type="inferred from homology"/>
<evidence type="ECO:0000256" key="5">
    <source>
        <dbReference type="ARBA" id="ARBA00022454"/>
    </source>
</evidence>
<comment type="subcellular location">
    <subcellularLocation>
        <location evidence="1">Chromosome</location>
    </subcellularLocation>
    <subcellularLocation>
        <location evidence="2">Cytoplasm</location>
    </subcellularLocation>
</comment>
<dbReference type="PIRSF" id="PIRSF017126">
    <property type="entry name" value="Condensin_H"/>
    <property type="match status" value="1"/>
</dbReference>
<dbReference type="PANTHER" id="PTHR13108">
    <property type="entry name" value="CONDENSIN COMPLEX SUBUNIT 2"/>
    <property type="match status" value="1"/>
</dbReference>